<evidence type="ECO:0000256" key="2">
    <source>
        <dbReference type="ARBA" id="ARBA00022803"/>
    </source>
</evidence>
<dbReference type="SUPFAM" id="SSF48452">
    <property type="entry name" value="TPR-like"/>
    <property type="match status" value="2"/>
</dbReference>
<gene>
    <name evidence="5" type="ORF">R1Y80_15030</name>
</gene>
<dbReference type="Pfam" id="PF13432">
    <property type="entry name" value="TPR_16"/>
    <property type="match status" value="2"/>
</dbReference>
<dbReference type="InterPro" id="IPR027417">
    <property type="entry name" value="P-loop_NTPase"/>
</dbReference>
<evidence type="ECO:0000256" key="3">
    <source>
        <dbReference type="PROSITE-ProRule" id="PRU00339"/>
    </source>
</evidence>
<keyword evidence="2 3" id="KW-0802">TPR repeat</keyword>
<evidence type="ECO:0000256" key="1">
    <source>
        <dbReference type="ARBA" id="ARBA00022737"/>
    </source>
</evidence>
<dbReference type="PROSITE" id="PS50005">
    <property type="entry name" value="TPR"/>
    <property type="match status" value="3"/>
</dbReference>
<dbReference type="AlphaFoldDB" id="A0AAU8KF79"/>
<dbReference type="SUPFAM" id="SSF52540">
    <property type="entry name" value="P-loop containing nucleoside triphosphate hydrolases"/>
    <property type="match status" value="1"/>
</dbReference>
<feature type="repeat" description="TPR" evidence="3">
    <location>
        <begin position="650"/>
        <end position="683"/>
    </location>
</feature>
<protein>
    <submittedName>
        <fullName evidence="5">Tetratricopeptide repeat protein</fullName>
    </submittedName>
</protein>
<dbReference type="InterPro" id="IPR050498">
    <property type="entry name" value="Ycf3"/>
</dbReference>
<dbReference type="Pfam" id="PF13414">
    <property type="entry name" value="TPR_11"/>
    <property type="match status" value="1"/>
</dbReference>
<feature type="region of interest" description="Disordered" evidence="4">
    <location>
        <begin position="798"/>
        <end position="824"/>
    </location>
</feature>
<proteinExistence type="predicted"/>
<dbReference type="PANTHER" id="PTHR44858:SF1">
    <property type="entry name" value="UDP-N-ACETYLGLUCOSAMINE--PEPTIDE N-ACETYLGLUCOSAMINYLTRANSFERASE SPINDLY-RELATED"/>
    <property type="match status" value="1"/>
</dbReference>
<evidence type="ECO:0000313" key="5">
    <source>
        <dbReference type="EMBL" id="XCN14887.1"/>
    </source>
</evidence>
<sequence>MSPSSPRRLSLQQIIEGQRRAAFVGREAELALFRGNFTVPPEDPRHRFVFHVRGNAGVGKTSLVREWRQAAGEFGALVASADESADSVPDVLGAIAAQFAEQGHPLKALDRLLATHRRALHEAAGRLAADNEAAAGVPSPGALAAAQAGLLAAGAIPVVGALAGGIDPAVVARGAGGLRAVFGGRARQLEEARLLAEPVQVLTPVFVAELDRVADAVPWIALFLDTYERTAPQLDRWLADLLTPGRYGELPANLVLTLAGQRRLDPAHWGDRGRLVADVPLGPFTEEEARQLLNGRGVVAEPAVREVLRLSGGLPVLVSTLAANPGAAGEANATAVERFLAGESDPARRAAALACALPRRFDEDLVAVAVPQDGPHDVPGLYDWLLELPFVAEPYSGRSRYHAVVRAPMLRLQRTGSPRRWKAAHDRLAEAFAARRDAAAEGVDPERLWAEQPWRRAALDVLYHRLCARPRTALPEALRAGIELLAQRPSRARHWARTLVDAGEDADDAVLREWGRDLLAAITDHGPRPTAALGLLLTRAELTDRDRAAALVARAWDRFRAGELDAALSDHGRAVAVDPRSERAHQGRAVILRSLGRHEEALADLDRAEEIAPAWAWAVRERGETYRRMGRLEEALTVLDRAHALDPSDAVPLGSRGLVRHALGRHEEALDDFDRAVALWPEYAWALVRRSRVRTVLGDPVGALADLDRAEELNPGRPGTEGERGEVYRATGRYEEAVACYGRALALDPEYAWAHGSRALALEALGRLPEARADLDRALELDPEYAWAREQRERLGAAGVPSAGVPSPGVPPVGVPLPGVAPAE</sequence>
<reference evidence="5" key="1">
    <citation type="submission" date="2023-10" db="EMBL/GenBank/DDBJ databases">
        <title>Complete genome sequence of Streptomyces sp. JL1001.</title>
        <authorList>
            <person name="Jiang L."/>
        </authorList>
    </citation>
    <scope>NUCLEOTIDE SEQUENCE</scope>
    <source>
        <strain evidence="5">JL1001</strain>
    </source>
</reference>
<dbReference type="PANTHER" id="PTHR44858">
    <property type="entry name" value="TETRATRICOPEPTIDE REPEAT PROTEIN 6"/>
    <property type="match status" value="1"/>
</dbReference>
<organism evidence="5">
    <name type="scientific">Streptomyces sp. JL1001</name>
    <dbReference type="NCBI Taxonomy" id="3078227"/>
    <lineage>
        <taxon>Bacteria</taxon>
        <taxon>Bacillati</taxon>
        <taxon>Actinomycetota</taxon>
        <taxon>Actinomycetes</taxon>
        <taxon>Kitasatosporales</taxon>
        <taxon>Streptomycetaceae</taxon>
        <taxon>Streptomyces</taxon>
    </lineage>
</organism>
<dbReference type="Gene3D" id="1.25.40.10">
    <property type="entry name" value="Tetratricopeptide repeat domain"/>
    <property type="match status" value="2"/>
</dbReference>
<keyword evidence="1" id="KW-0677">Repeat</keyword>
<evidence type="ECO:0000256" key="4">
    <source>
        <dbReference type="SAM" id="MobiDB-lite"/>
    </source>
</evidence>
<dbReference type="InterPro" id="IPR011990">
    <property type="entry name" value="TPR-like_helical_dom_sf"/>
</dbReference>
<dbReference type="RefSeq" id="WP_354597233.1">
    <property type="nucleotide sequence ID" value="NZ_CP136798.1"/>
</dbReference>
<feature type="repeat" description="TPR" evidence="3">
    <location>
        <begin position="616"/>
        <end position="649"/>
    </location>
</feature>
<dbReference type="EMBL" id="CP136798">
    <property type="protein sequence ID" value="XCN14887.1"/>
    <property type="molecule type" value="Genomic_DNA"/>
</dbReference>
<accession>A0AAU8KF79</accession>
<name>A0AAU8KF79_9ACTN</name>
<dbReference type="Gene3D" id="3.40.50.300">
    <property type="entry name" value="P-loop containing nucleotide triphosphate hydrolases"/>
    <property type="match status" value="1"/>
</dbReference>
<feature type="compositionally biased region" description="Low complexity" evidence="4">
    <location>
        <begin position="798"/>
        <end position="807"/>
    </location>
</feature>
<dbReference type="InterPro" id="IPR019734">
    <property type="entry name" value="TPR_rpt"/>
</dbReference>
<feature type="repeat" description="TPR" evidence="3">
    <location>
        <begin position="718"/>
        <end position="751"/>
    </location>
</feature>
<dbReference type="SMART" id="SM00028">
    <property type="entry name" value="TPR"/>
    <property type="match status" value="7"/>
</dbReference>